<dbReference type="Gene3D" id="1.10.238.160">
    <property type="match status" value="1"/>
</dbReference>
<name>A0A4R2N5T4_9BURK</name>
<evidence type="ECO:0000313" key="1">
    <source>
        <dbReference type="EMBL" id="TCP16197.1"/>
    </source>
</evidence>
<comment type="caution">
    <text evidence="1">The sequence shown here is derived from an EMBL/GenBank/DDBJ whole genome shotgun (WGS) entry which is preliminary data.</text>
</comment>
<gene>
    <name evidence="1" type="ORF">EV674_12067</name>
</gene>
<organism evidence="1 2">
    <name type="scientific">Simplicispira metamorpha</name>
    <dbReference type="NCBI Taxonomy" id="80881"/>
    <lineage>
        <taxon>Bacteria</taxon>
        <taxon>Pseudomonadati</taxon>
        <taxon>Pseudomonadota</taxon>
        <taxon>Betaproteobacteria</taxon>
        <taxon>Burkholderiales</taxon>
        <taxon>Comamonadaceae</taxon>
        <taxon>Simplicispira</taxon>
    </lineage>
</organism>
<dbReference type="EMBL" id="SLXH01000020">
    <property type="protein sequence ID" value="TCP16197.1"/>
    <property type="molecule type" value="Genomic_DNA"/>
</dbReference>
<evidence type="ECO:0000313" key="2">
    <source>
        <dbReference type="Proteomes" id="UP000295182"/>
    </source>
</evidence>
<dbReference type="Pfam" id="PF05930">
    <property type="entry name" value="Phage_AlpA"/>
    <property type="match status" value="1"/>
</dbReference>
<dbReference type="Proteomes" id="UP000295182">
    <property type="component" value="Unassembled WGS sequence"/>
</dbReference>
<keyword evidence="2" id="KW-1185">Reference proteome</keyword>
<accession>A0A4R2N5T4</accession>
<sequence length="87" mass="9575">MAILRIDAVLNETGDRSKTSIYNRVKEGVFTKPVPIGQRITGWPDYEVKTIVAAQIAGQTPEQIRGLVDSLHAQRAERFKVLAQAAA</sequence>
<reference evidence="1 2" key="1">
    <citation type="submission" date="2019-03" db="EMBL/GenBank/DDBJ databases">
        <title>Genomic Encyclopedia of Type Strains, Phase IV (KMG-IV): sequencing the most valuable type-strain genomes for metagenomic binning, comparative biology and taxonomic classification.</title>
        <authorList>
            <person name="Goeker M."/>
        </authorList>
    </citation>
    <scope>NUCLEOTIDE SEQUENCE [LARGE SCALE GENOMIC DNA]</scope>
    <source>
        <strain evidence="1 2">DSM 1837</strain>
    </source>
</reference>
<dbReference type="InterPro" id="IPR010260">
    <property type="entry name" value="AlpA"/>
</dbReference>
<dbReference type="AlphaFoldDB" id="A0A4R2N5T4"/>
<proteinExistence type="predicted"/>
<dbReference type="OrthoDB" id="5398721at2"/>
<protein>
    <submittedName>
        <fullName evidence="1">AlpA family transcriptional regulator</fullName>
    </submittedName>
</protein>
<dbReference type="RefSeq" id="WP_119013425.1">
    <property type="nucleotide sequence ID" value="NZ_QXNC01000017.1"/>
</dbReference>